<feature type="binding site" evidence="14">
    <location>
        <position position="249"/>
    </location>
    <ligand>
        <name>Mg(2+)</name>
        <dbReference type="ChEBI" id="CHEBI:18420"/>
    </ligand>
</feature>
<evidence type="ECO:0000256" key="4">
    <source>
        <dbReference type="ARBA" id="ARBA00008319"/>
    </source>
</evidence>
<dbReference type="Proteomes" id="UP000296862">
    <property type="component" value="Chromosome"/>
</dbReference>
<keyword evidence="7 14" id="KW-0028">Amino-acid biosynthesis</keyword>
<accession>A0A4P7PQM0</accession>
<evidence type="ECO:0000256" key="7">
    <source>
        <dbReference type="ARBA" id="ARBA00022605"/>
    </source>
</evidence>
<evidence type="ECO:0000313" key="17">
    <source>
        <dbReference type="EMBL" id="QBZ96665.1"/>
    </source>
</evidence>
<feature type="site" description="Important for catalysis" evidence="14">
    <location>
        <position position="189"/>
    </location>
</feature>
<comment type="pathway">
    <text evidence="3 14 15">Amino-acid biosynthesis; L-leucine biosynthesis; L-leucine from 3-methyl-2-oxobutanoate: step 3/4.</text>
</comment>
<comment type="catalytic activity">
    <reaction evidence="1 14 15">
        <text>(2R,3S)-3-isopropylmalate + NAD(+) = 4-methyl-2-oxopentanoate + CO2 + NADH</text>
        <dbReference type="Rhea" id="RHEA:32271"/>
        <dbReference type="ChEBI" id="CHEBI:16526"/>
        <dbReference type="ChEBI" id="CHEBI:17865"/>
        <dbReference type="ChEBI" id="CHEBI:35121"/>
        <dbReference type="ChEBI" id="CHEBI:57540"/>
        <dbReference type="ChEBI" id="CHEBI:57945"/>
        <dbReference type="EC" id="1.1.1.85"/>
    </reaction>
</comment>
<dbReference type="SUPFAM" id="SSF53659">
    <property type="entry name" value="Isocitrate/Isopropylmalate dehydrogenase-like"/>
    <property type="match status" value="1"/>
</dbReference>
<dbReference type="KEGG" id="fsn:GS03_00142"/>
<dbReference type="NCBIfam" id="TIGR00169">
    <property type="entry name" value="leuB"/>
    <property type="match status" value="1"/>
</dbReference>
<name>A0A4P7PQM0_9FLAO</name>
<sequence length="372" mass="40858">MKLKIAVLPGDGIGPEVTKQAVAILKVIGEVYHHSFEFEEALVGAIAIDKTNDPLPEATLELCKKSDAVLFGAIGDPKYDNNPDAKVRPEQGLLKLRKELGLFANIRPIKAFDSLIEKSPLKTSIIEGTNMVIYRELTGGIYFGERKLSDDGTTASDLCEYSQFEIERIAHLAFKAAQTRNKRVTLVDKANVLETSRLWRRVVTQLAKEYPDVTLDFLFVDNAAMQMILNPRQFDVILTENMFGDIISDEGSVIGGSIGLLASASVGNENALFEPIHGSYPQAKGKNIANPIAAILCAAMLLEHFGLKEEAKAIHKAVEQSLENNIVTPDLNSVRSFGTDYVGSVIANYILNTDDSNYVNYENIRIGKSIII</sequence>
<evidence type="ECO:0000256" key="13">
    <source>
        <dbReference type="ARBA" id="ARBA00023304"/>
    </source>
</evidence>
<feature type="binding site" evidence="14">
    <location>
        <position position="135"/>
    </location>
    <ligand>
        <name>substrate</name>
    </ligand>
</feature>
<keyword evidence="8 14" id="KW-0479">Metal-binding</keyword>
<dbReference type="OrthoDB" id="9806254at2"/>
<feature type="site" description="Important for catalysis" evidence="14">
    <location>
        <position position="142"/>
    </location>
</feature>
<evidence type="ECO:0000256" key="10">
    <source>
        <dbReference type="ARBA" id="ARBA00023002"/>
    </source>
</evidence>
<dbReference type="AlphaFoldDB" id="A0A4P7PQM0"/>
<dbReference type="InterPro" id="IPR004429">
    <property type="entry name" value="Isopropylmalate_DH"/>
</dbReference>
<keyword evidence="11 14" id="KW-0520">NAD</keyword>
<evidence type="ECO:0000256" key="2">
    <source>
        <dbReference type="ARBA" id="ARBA00001936"/>
    </source>
</evidence>
<dbReference type="SMART" id="SM01329">
    <property type="entry name" value="Iso_dh"/>
    <property type="match status" value="1"/>
</dbReference>
<dbReference type="RefSeq" id="WP_136150665.1">
    <property type="nucleotide sequence ID" value="NZ_CP038810.1"/>
</dbReference>
<evidence type="ECO:0000256" key="6">
    <source>
        <dbReference type="ARBA" id="ARBA00022430"/>
    </source>
</evidence>
<dbReference type="PROSITE" id="PS00470">
    <property type="entry name" value="IDH_IMDH"/>
    <property type="match status" value="1"/>
</dbReference>
<evidence type="ECO:0000256" key="1">
    <source>
        <dbReference type="ARBA" id="ARBA00000624"/>
    </source>
</evidence>
<keyword evidence="14" id="KW-0963">Cytoplasm</keyword>
<comment type="subcellular location">
    <subcellularLocation>
        <location evidence="14">Cytoplasm</location>
    </subcellularLocation>
</comment>
<dbReference type="Gene3D" id="3.40.718.10">
    <property type="entry name" value="Isopropylmalate Dehydrogenase"/>
    <property type="match status" value="1"/>
</dbReference>
<feature type="binding site" evidence="14">
    <location>
        <position position="221"/>
    </location>
    <ligand>
        <name>substrate</name>
    </ligand>
</feature>
<dbReference type="FunFam" id="3.40.718.10:FF:000006">
    <property type="entry name" value="3-isopropylmalate dehydrogenase"/>
    <property type="match status" value="1"/>
</dbReference>
<protein>
    <recommendedName>
        <fullName evidence="14">3-isopropylmalate dehydrogenase</fullName>
        <ecNumber evidence="14">1.1.1.85</ecNumber>
    </recommendedName>
    <alternativeName>
        <fullName evidence="14">3-IPM-DH</fullName>
    </alternativeName>
    <alternativeName>
        <fullName evidence="14">Beta-IPM dehydrogenase</fullName>
        <shortName evidence="14">IMDH</shortName>
    </alternativeName>
</protein>
<dbReference type="HAMAP" id="MF_01033">
    <property type="entry name" value="LeuB_type1"/>
    <property type="match status" value="1"/>
</dbReference>
<comment type="function">
    <text evidence="14 15">Catalyzes the oxidation of 3-carboxy-2-hydroxy-4-methylpentanoate (3-isopropylmalate) to 3-carboxy-4-methyl-2-oxopentanoate. The product decarboxylates to 4-methyl-2 oxopentanoate.</text>
</comment>
<keyword evidence="18" id="KW-1185">Reference proteome</keyword>
<dbReference type="GO" id="GO:0000287">
    <property type="term" value="F:magnesium ion binding"/>
    <property type="evidence" value="ECO:0007669"/>
    <property type="project" value="InterPro"/>
</dbReference>
<evidence type="ECO:0000313" key="18">
    <source>
        <dbReference type="Proteomes" id="UP000296862"/>
    </source>
</evidence>
<evidence type="ECO:0000256" key="3">
    <source>
        <dbReference type="ARBA" id="ARBA00004762"/>
    </source>
</evidence>
<dbReference type="GO" id="GO:0005829">
    <property type="term" value="C:cytosol"/>
    <property type="evidence" value="ECO:0007669"/>
    <property type="project" value="TreeGrafter"/>
</dbReference>
<evidence type="ECO:0000256" key="8">
    <source>
        <dbReference type="ARBA" id="ARBA00022723"/>
    </source>
</evidence>
<evidence type="ECO:0000256" key="14">
    <source>
        <dbReference type="HAMAP-Rule" id="MF_01033"/>
    </source>
</evidence>
<comment type="cofactor">
    <cofactor evidence="2">
        <name>Mn(2+)</name>
        <dbReference type="ChEBI" id="CHEBI:29035"/>
    </cofactor>
</comment>
<evidence type="ECO:0000256" key="9">
    <source>
        <dbReference type="ARBA" id="ARBA00022842"/>
    </source>
</evidence>
<dbReference type="EC" id="1.1.1.85" evidence="14"/>
<keyword evidence="9 14" id="KW-0460">Magnesium</keyword>
<evidence type="ECO:0000256" key="15">
    <source>
        <dbReference type="RuleBase" id="RU004445"/>
    </source>
</evidence>
<dbReference type="InterPro" id="IPR024084">
    <property type="entry name" value="IsoPropMal-DH-like_dom"/>
</dbReference>
<evidence type="ECO:0000256" key="5">
    <source>
        <dbReference type="ARBA" id="ARBA00011738"/>
    </source>
</evidence>
<feature type="domain" description="Isopropylmalate dehydrogenase-like" evidence="16">
    <location>
        <begin position="4"/>
        <end position="346"/>
    </location>
</feature>
<evidence type="ECO:0000256" key="11">
    <source>
        <dbReference type="ARBA" id="ARBA00023027"/>
    </source>
</evidence>
<dbReference type="GO" id="GO:0009098">
    <property type="term" value="P:L-leucine biosynthetic process"/>
    <property type="evidence" value="ECO:0007669"/>
    <property type="project" value="UniProtKB-UniRule"/>
</dbReference>
<dbReference type="GO" id="GO:0051287">
    <property type="term" value="F:NAD binding"/>
    <property type="evidence" value="ECO:0007669"/>
    <property type="project" value="InterPro"/>
</dbReference>
<keyword evidence="6 14" id="KW-0432">Leucine biosynthesis</keyword>
<dbReference type="UniPathway" id="UPA00048">
    <property type="reaction ID" value="UER00072"/>
</dbReference>
<comment type="similarity">
    <text evidence="4 14">Belongs to the isocitrate and isopropylmalate dehydrogenases family. LeuB type 1 subfamily.</text>
</comment>
<comment type="caution">
    <text evidence="14">Lacks conserved residue(s) required for the propagation of feature annotation.</text>
</comment>
<gene>
    <name evidence="14 17" type="primary">leuB</name>
    <name evidence="17" type="ORF">GS03_00142</name>
</gene>
<reference evidence="17 18" key="1">
    <citation type="submission" date="2019-04" db="EMBL/GenBank/DDBJ databases">
        <title>Flavobacterium sp. GS03.</title>
        <authorList>
            <person name="Kim H."/>
        </authorList>
    </citation>
    <scope>NUCLEOTIDE SEQUENCE [LARGE SCALE GENOMIC DNA]</scope>
    <source>
        <strain evidence="17 18">GS03</strain>
    </source>
</reference>
<dbReference type="InterPro" id="IPR019818">
    <property type="entry name" value="IsoCit/isopropylmalate_DH_CS"/>
</dbReference>
<evidence type="ECO:0000259" key="16">
    <source>
        <dbReference type="SMART" id="SM01329"/>
    </source>
</evidence>
<feature type="binding site" evidence="14">
    <location>
        <position position="107"/>
    </location>
    <ligand>
        <name>substrate</name>
    </ligand>
</feature>
<comment type="cofactor">
    <cofactor evidence="14 15">
        <name>Mg(2+)</name>
        <dbReference type="ChEBI" id="CHEBI:18420"/>
    </cofactor>
    <cofactor evidence="14 15">
        <name>Mn(2+)</name>
        <dbReference type="ChEBI" id="CHEBI:29035"/>
    </cofactor>
    <text evidence="14 15">Binds 1 Mg(2+) or Mn(2+) ion per subunit.</text>
</comment>
<keyword evidence="12 14" id="KW-0464">Manganese</keyword>
<dbReference type="Pfam" id="PF00180">
    <property type="entry name" value="Iso_dh"/>
    <property type="match status" value="1"/>
</dbReference>
<feature type="binding site" evidence="14">
    <location>
        <position position="97"/>
    </location>
    <ligand>
        <name>substrate</name>
    </ligand>
</feature>
<dbReference type="PANTHER" id="PTHR42979:SF1">
    <property type="entry name" value="3-ISOPROPYLMALATE DEHYDROGENASE"/>
    <property type="match status" value="1"/>
</dbReference>
<feature type="binding site" evidence="14">
    <location>
        <position position="245"/>
    </location>
    <ligand>
        <name>Mg(2+)</name>
        <dbReference type="ChEBI" id="CHEBI:18420"/>
    </ligand>
</feature>
<keyword evidence="13 14" id="KW-0100">Branched-chain amino acid biosynthesis</keyword>
<evidence type="ECO:0000256" key="12">
    <source>
        <dbReference type="ARBA" id="ARBA00023211"/>
    </source>
</evidence>
<dbReference type="EMBL" id="CP038810">
    <property type="protein sequence ID" value="QBZ96665.1"/>
    <property type="molecule type" value="Genomic_DNA"/>
</dbReference>
<feature type="binding site" evidence="14">
    <location>
        <position position="221"/>
    </location>
    <ligand>
        <name>Mg(2+)</name>
        <dbReference type="ChEBI" id="CHEBI:18420"/>
    </ligand>
</feature>
<comment type="subunit">
    <text evidence="5 14 15">Homodimer.</text>
</comment>
<organism evidence="17 18">
    <name type="scientific">Flavobacterium sangjuense</name>
    <dbReference type="NCBI Taxonomy" id="2518177"/>
    <lineage>
        <taxon>Bacteria</taxon>
        <taxon>Pseudomonadati</taxon>
        <taxon>Bacteroidota</taxon>
        <taxon>Flavobacteriia</taxon>
        <taxon>Flavobacteriales</taxon>
        <taxon>Flavobacteriaceae</taxon>
        <taxon>Flavobacterium</taxon>
    </lineage>
</organism>
<dbReference type="PANTHER" id="PTHR42979">
    <property type="entry name" value="3-ISOPROPYLMALATE DEHYDROGENASE"/>
    <property type="match status" value="1"/>
</dbReference>
<dbReference type="GO" id="GO:0003862">
    <property type="term" value="F:3-isopropylmalate dehydrogenase activity"/>
    <property type="evidence" value="ECO:0007669"/>
    <property type="project" value="UniProtKB-UniRule"/>
</dbReference>
<proteinExistence type="inferred from homology"/>
<keyword evidence="10 14" id="KW-0560">Oxidoreductase</keyword>